<sequence length="1007" mass="109904">MATGNYFGFTHGAAAQYSQQPAAGVAYTHPTTVASYTVHQAPVAAHTVAAAYAPTAAAVAVARPAPVAVAAATAAAYGGYQPTHAATDYGYPQRQPEVPPPPPPVTSQTYQESYSYVRSTASAVGYDSTKQYYQQPTATAAVAAAHPQPSVADSYYQTAPKPAYTQGVTSYTQTQQTRQVTVIKPSAPSPASSTFSIFPVTSTVQPVAAAASVVPSYSQSPTYSTNAVTYSGTSYSGYEAAVYSAASNYYQQQQQKQAVAAAAATAAWSGNTFTKKPTFQSKQLRPKQPPKPPQIHYCDVCKISCAGPQTYKEHLEGQKHKKKEAALKVSQSSTSSSGSGSVLARNTQNQLRCELCDVSCTGADAYAAHIRGAKHQKVVKLHTKLGKPIPSTEPSMGTQTLSSITAAPSKTTTATLSSSSTTSSMCLSATTTPTTSPSASYLKPVNIVSGGMAAVKNLVSSNLSSVSSASAGKKINMPKINFVGGNKLHTTGKMEETRVDAKVDSCKPLALSLASQDSKTDVSDSLSTSALISLQSDVQPVGHDYVEEVRNDEGKVIRFHCKLCECSFNDPNAKEMHLKGRRHRLQYKKKVNPDLQVEVKPSIRARKIQEEKMRKQMQKEEYWRRREEEERWRMEMRRYEEDMYWRRMEEEQHHWDERRRMPDGGYPQGPPGPPGLLGVRPNMPGLQPQGSMPPRRPDSSDDRYVMTKHAAIYPSEDELQSIQKIVSITERALKLVSDIITEQDSPKEEDQQKEPAKDRVLKGVMRVGVLAKGLLLRGDKNVNLVLLCSEKPTKSLLTCIVEHLPKQLTIVTPEKYDVKASIQEAAIILTSFSEPKMQRTLAGMEARANGLQSCVIVIRILRDLCQRVPTWSPFPGWAMELLVEKAISSASAPLSPGDALRRVFECISSGILLSGGPGLVDPCEKKTVDTLVTMGEQQKEDITSSAQFALRLLAFRQIHKVLGMDPLPQMNPRFNIRNSRKRRRDNSDGTDSFEGEGKKDKKDYDGF</sequence>
<evidence type="ECO:0000256" key="6">
    <source>
        <dbReference type="ARBA" id="ARBA00022884"/>
    </source>
</evidence>
<dbReference type="SUPFAM" id="SSF57667">
    <property type="entry name" value="beta-beta-alpha zinc fingers"/>
    <property type="match status" value="3"/>
</dbReference>
<keyword evidence="6" id="KW-0694">RNA-binding</keyword>
<feature type="compositionally biased region" description="Low complexity" evidence="10">
    <location>
        <begin position="402"/>
        <end position="418"/>
    </location>
</feature>
<gene>
    <name evidence="12" type="primary">ZFR</name>
</gene>
<feature type="domain" description="DZF" evidence="11">
    <location>
        <begin position="680"/>
        <end position="1006"/>
    </location>
</feature>
<feature type="region of interest" description="Disordered" evidence="10">
    <location>
        <begin position="386"/>
        <end position="418"/>
    </location>
</feature>
<dbReference type="Gene3D" id="1.10.1410.40">
    <property type="match status" value="1"/>
</dbReference>
<dbReference type="FunFam" id="3.30.460.10:FF:000010">
    <property type="entry name" value="Zinc finger RNA-binding protein 2"/>
    <property type="match status" value="1"/>
</dbReference>
<evidence type="ECO:0000256" key="8">
    <source>
        <dbReference type="ARBA" id="ARBA00023242"/>
    </source>
</evidence>
<keyword evidence="4" id="KW-0963">Cytoplasm</keyword>
<feature type="region of interest" description="Disordered" evidence="10">
    <location>
        <begin position="658"/>
        <end position="701"/>
    </location>
</feature>
<dbReference type="Gene3D" id="3.30.160.60">
    <property type="entry name" value="Classic Zinc Finger"/>
    <property type="match status" value="3"/>
</dbReference>
<dbReference type="InterPro" id="IPR049402">
    <property type="entry name" value="DZF_dom_C"/>
</dbReference>
<reference evidence="12" key="1">
    <citation type="submission" date="2016-05" db="EMBL/GenBank/DDBJ databases">
        <authorList>
            <person name="Lavstsen T."/>
            <person name="Jespersen J.S."/>
        </authorList>
    </citation>
    <scope>NUCLEOTIDE SEQUENCE</scope>
    <source>
        <tissue evidence="12">Brain</tissue>
    </source>
</reference>
<dbReference type="FunFam" id="3.30.160.60:FF:000210">
    <property type="entry name" value="Zinc finger RNA-binding protein 2"/>
    <property type="match status" value="1"/>
</dbReference>
<dbReference type="InterPro" id="IPR049401">
    <property type="entry name" value="DZF_dom_N"/>
</dbReference>
<evidence type="ECO:0000256" key="4">
    <source>
        <dbReference type="ARBA" id="ARBA00022490"/>
    </source>
</evidence>
<dbReference type="PROSITE" id="PS00028">
    <property type="entry name" value="ZINC_FINGER_C2H2_1"/>
    <property type="match status" value="1"/>
</dbReference>
<reference evidence="12" key="2">
    <citation type="submission" date="2016-06" db="EMBL/GenBank/DDBJ databases">
        <title>The genome of a short-lived fish provides insights into sex chromosome evolution and the genetic control of aging.</title>
        <authorList>
            <person name="Reichwald K."/>
            <person name="Felder M."/>
            <person name="Petzold A."/>
            <person name="Koch P."/>
            <person name="Groth M."/>
            <person name="Platzer M."/>
        </authorList>
    </citation>
    <scope>NUCLEOTIDE SEQUENCE</scope>
    <source>
        <tissue evidence="12">Brain</tissue>
    </source>
</reference>
<dbReference type="PANTHER" id="PTHR45762:SF21">
    <property type="entry name" value="ZINC FINGER RNA-BINDING PROTEIN"/>
    <property type="match status" value="1"/>
</dbReference>
<comment type="subcellular location">
    <subcellularLocation>
        <location evidence="2">Cytoplasm</location>
    </subcellularLocation>
    <subcellularLocation>
        <location evidence="1">Nucleus</location>
    </subcellularLocation>
</comment>
<dbReference type="FunFam" id="3.30.160.60:FF:000153">
    <property type="entry name" value="Zinc finger RNA-binding protein 2"/>
    <property type="match status" value="1"/>
</dbReference>
<dbReference type="GO" id="GO:0003727">
    <property type="term" value="F:single-stranded RNA binding"/>
    <property type="evidence" value="ECO:0007669"/>
    <property type="project" value="TreeGrafter"/>
</dbReference>
<dbReference type="SMART" id="SM00355">
    <property type="entry name" value="ZnF_C2H2"/>
    <property type="match status" value="3"/>
</dbReference>
<dbReference type="PANTHER" id="PTHR45762">
    <property type="entry name" value="ZINC FINGER RNA-BINDING PROTEIN"/>
    <property type="match status" value="1"/>
</dbReference>
<feature type="region of interest" description="Disordered" evidence="10">
    <location>
        <begin position="316"/>
        <end position="343"/>
    </location>
</feature>
<evidence type="ECO:0000256" key="5">
    <source>
        <dbReference type="ARBA" id="ARBA00022737"/>
    </source>
</evidence>
<dbReference type="InterPro" id="IPR036236">
    <property type="entry name" value="Znf_C2H2_sf"/>
</dbReference>
<keyword evidence="8" id="KW-0539">Nucleus</keyword>
<dbReference type="InterPro" id="IPR006561">
    <property type="entry name" value="DZF_dom"/>
</dbReference>
<dbReference type="PROSITE" id="PS51703">
    <property type="entry name" value="DZF"/>
    <property type="match status" value="1"/>
</dbReference>
<dbReference type="InterPro" id="IPR003604">
    <property type="entry name" value="Matrin/U1-like-C_Znf_C2H2"/>
</dbReference>
<dbReference type="FunFam" id="3.30.160.60:FF:000439">
    <property type="entry name" value="Zinc finger RNA-binding protein 2"/>
    <property type="match status" value="1"/>
</dbReference>
<feature type="region of interest" description="Disordered" evidence="10">
    <location>
        <begin position="86"/>
        <end position="110"/>
    </location>
</feature>
<evidence type="ECO:0000256" key="10">
    <source>
        <dbReference type="SAM" id="MobiDB-lite"/>
    </source>
</evidence>
<dbReference type="Pfam" id="PF20965">
    <property type="entry name" value="DZF_C"/>
    <property type="match status" value="1"/>
</dbReference>
<protein>
    <recommendedName>
        <fullName evidence="9">Zinc finger RNA-binding protein</fullName>
    </recommendedName>
</protein>
<feature type="compositionally biased region" description="Low complexity" evidence="10">
    <location>
        <begin position="330"/>
        <end position="341"/>
    </location>
</feature>
<dbReference type="GO" id="GO:0003725">
    <property type="term" value="F:double-stranded RNA binding"/>
    <property type="evidence" value="ECO:0007669"/>
    <property type="project" value="TreeGrafter"/>
</dbReference>
<keyword evidence="3" id="KW-0217">Developmental protein</keyword>
<feature type="compositionally biased region" description="Basic and acidic residues" evidence="10">
    <location>
        <begin position="995"/>
        <end position="1007"/>
    </location>
</feature>
<dbReference type="GO" id="GO:0005737">
    <property type="term" value="C:cytoplasm"/>
    <property type="evidence" value="ECO:0007669"/>
    <property type="project" value="UniProtKB-SubCell"/>
</dbReference>
<evidence type="ECO:0000259" key="11">
    <source>
        <dbReference type="PROSITE" id="PS51703"/>
    </source>
</evidence>
<dbReference type="Pfam" id="PF12874">
    <property type="entry name" value="zf-met"/>
    <property type="match status" value="3"/>
</dbReference>
<evidence type="ECO:0000256" key="2">
    <source>
        <dbReference type="ARBA" id="ARBA00004496"/>
    </source>
</evidence>
<keyword evidence="7" id="KW-0238">DNA-binding</keyword>
<evidence type="ECO:0000256" key="7">
    <source>
        <dbReference type="ARBA" id="ARBA00023125"/>
    </source>
</evidence>
<dbReference type="SMART" id="SM00451">
    <property type="entry name" value="ZnF_U1"/>
    <property type="match status" value="3"/>
</dbReference>
<dbReference type="GO" id="GO:0003677">
    <property type="term" value="F:DNA binding"/>
    <property type="evidence" value="ECO:0007669"/>
    <property type="project" value="UniProtKB-KW"/>
</dbReference>
<evidence type="ECO:0000313" key="12">
    <source>
        <dbReference type="EMBL" id="SBP09257.1"/>
    </source>
</evidence>
<dbReference type="GO" id="GO:0071011">
    <property type="term" value="C:precatalytic spliceosome"/>
    <property type="evidence" value="ECO:0007669"/>
    <property type="project" value="TreeGrafter"/>
</dbReference>
<name>A0A1A7WTI4_9TELE</name>
<keyword evidence="5" id="KW-0677">Repeat</keyword>
<evidence type="ECO:0000256" key="1">
    <source>
        <dbReference type="ARBA" id="ARBA00004123"/>
    </source>
</evidence>
<feature type="region of interest" description="Disordered" evidence="10">
    <location>
        <begin position="969"/>
        <end position="1007"/>
    </location>
</feature>
<dbReference type="Gene3D" id="3.30.460.10">
    <property type="entry name" value="Beta Polymerase, domain 2"/>
    <property type="match status" value="1"/>
</dbReference>
<dbReference type="AlphaFoldDB" id="A0A1A7WTI4"/>
<feature type="compositionally biased region" description="Polar residues" evidence="10">
    <location>
        <begin position="392"/>
        <end position="401"/>
    </location>
</feature>
<dbReference type="GO" id="GO:0008270">
    <property type="term" value="F:zinc ion binding"/>
    <property type="evidence" value="ECO:0007669"/>
    <property type="project" value="InterPro"/>
</dbReference>
<dbReference type="SMART" id="SM00572">
    <property type="entry name" value="DZF"/>
    <property type="match status" value="1"/>
</dbReference>
<organism evidence="12">
    <name type="scientific">Iconisemion striatum</name>
    <dbReference type="NCBI Taxonomy" id="60296"/>
    <lineage>
        <taxon>Eukaryota</taxon>
        <taxon>Metazoa</taxon>
        <taxon>Chordata</taxon>
        <taxon>Craniata</taxon>
        <taxon>Vertebrata</taxon>
        <taxon>Euteleostomi</taxon>
        <taxon>Actinopterygii</taxon>
        <taxon>Neopterygii</taxon>
        <taxon>Teleostei</taxon>
        <taxon>Neoteleostei</taxon>
        <taxon>Acanthomorphata</taxon>
        <taxon>Ovalentaria</taxon>
        <taxon>Atherinomorphae</taxon>
        <taxon>Cyprinodontiformes</taxon>
        <taxon>Nothobranchiidae</taxon>
        <taxon>Iconisemion</taxon>
    </lineage>
</organism>
<dbReference type="Pfam" id="PF07528">
    <property type="entry name" value="DZF_N"/>
    <property type="match status" value="1"/>
</dbReference>
<accession>A0A1A7WTI4</accession>
<evidence type="ECO:0000256" key="3">
    <source>
        <dbReference type="ARBA" id="ARBA00022473"/>
    </source>
</evidence>
<evidence type="ECO:0000256" key="9">
    <source>
        <dbReference type="ARBA" id="ARBA00041195"/>
    </source>
</evidence>
<dbReference type="EMBL" id="HADW01007857">
    <property type="protein sequence ID" value="SBP09257.1"/>
    <property type="molecule type" value="Transcribed_RNA"/>
</dbReference>
<dbReference type="InterPro" id="IPR013087">
    <property type="entry name" value="Znf_C2H2_type"/>
</dbReference>
<dbReference type="InterPro" id="IPR043519">
    <property type="entry name" value="NT_sf"/>
</dbReference>
<dbReference type="FunFam" id="1.10.1410.40:FF:000001">
    <property type="entry name" value="interleukin enhancer-binding factor 3 isoform X1"/>
    <property type="match status" value="1"/>
</dbReference>
<proteinExistence type="predicted"/>